<name>A0ABU9NII2_9FLAO</name>
<dbReference type="EMBL" id="JBCGDP010000001">
    <property type="protein sequence ID" value="MEM0575143.1"/>
    <property type="molecule type" value="Genomic_DNA"/>
</dbReference>
<keyword evidence="2" id="KW-1185">Reference proteome</keyword>
<comment type="caution">
    <text evidence="1">The sequence shown here is derived from an EMBL/GenBank/DDBJ whole genome shotgun (WGS) entry which is preliminary data.</text>
</comment>
<evidence type="ECO:0000313" key="2">
    <source>
        <dbReference type="Proteomes" id="UP001468798"/>
    </source>
</evidence>
<gene>
    <name evidence="1" type="ORF">WFZ86_01430</name>
</gene>
<protein>
    <submittedName>
        <fullName evidence="1">Uncharacterized protein</fullName>
    </submittedName>
</protein>
<dbReference type="RefSeq" id="WP_342690284.1">
    <property type="nucleotide sequence ID" value="NZ_JBCGDP010000001.1"/>
</dbReference>
<accession>A0ABU9NII2</accession>
<dbReference type="Proteomes" id="UP001468798">
    <property type="component" value="Unassembled WGS sequence"/>
</dbReference>
<evidence type="ECO:0000313" key="1">
    <source>
        <dbReference type="EMBL" id="MEM0575143.1"/>
    </source>
</evidence>
<reference evidence="1 2" key="1">
    <citation type="submission" date="2024-03" db="EMBL/GenBank/DDBJ databases">
        <title>Two novel species of the genus Flavobacterium exhibiting potentially degradation of complex polysaccharides.</title>
        <authorList>
            <person name="Lian X."/>
        </authorList>
    </citation>
    <scope>NUCLEOTIDE SEQUENCE [LARGE SCALE GENOMIC DNA]</scope>
    <source>
        <strain evidence="1 2">N6</strain>
    </source>
</reference>
<sequence>MALQKLSTVKNWFEISLKSTQNQFWGTWDSFRDKDEKVAVAMVEGMDEVSGQLSPKAIYKSGQLFLFKHPDNGLDTTTLEPNDTVIGYVGGEFLNARTYYGGDPMLLTSYIQPEILPPAFAFYYKNTQPSLIMANNEVLVSSYVYRDVAQKIIYESHLGTVEDAQRVILLDPNTEKELVALTYDPSLFENFPDLNDFTIDLIKQENDMFLNIDIDKDVFMNYNGTQTTFSFYTDFRKSDYCLVLYVQITDNTTREIYNLPLFTAVLFPENIL</sequence>
<organism evidence="1 2">
    <name type="scientific">Flavobacterium polysaccharolyticum</name>
    <dbReference type="NCBI Taxonomy" id="3133148"/>
    <lineage>
        <taxon>Bacteria</taxon>
        <taxon>Pseudomonadati</taxon>
        <taxon>Bacteroidota</taxon>
        <taxon>Flavobacteriia</taxon>
        <taxon>Flavobacteriales</taxon>
        <taxon>Flavobacteriaceae</taxon>
        <taxon>Flavobacterium</taxon>
    </lineage>
</organism>
<proteinExistence type="predicted"/>